<dbReference type="RefSeq" id="WP_245707252.1">
    <property type="nucleotide sequence ID" value="NZ_FNBE01000001.1"/>
</dbReference>
<dbReference type="STRING" id="366584.SAMN05216377_101433"/>
<name>A0A1G7ENV4_PSEOR</name>
<evidence type="ECO:0000259" key="12">
    <source>
        <dbReference type="PROSITE" id="PS51178"/>
    </source>
</evidence>
<dbReference type="GO" id="GO:0004674">
    <property type="term" value="F:protein serine/threonine kinase activity"/>
    <property type="evidence" value="ECO:0007669"/>
    <property type="project" value="UniProtKB-KW"/>
</dbReference>
<evidence type="ECO:0000313" key="13">
    <source>
        <dbReference type="EMBL" id="SDE65334.1"/>
    </source>
</evidence>
<keyword evidence="3" id="KW-0808">Transferase</keyword>
<dbReference type="Gene3D" id="3.30.200.20">
    <property type="entry name" value="Phosphorylase Kinase, domain 1"/>
    <property type="match status" value="1"/>
</dbReference>
<evidence type="ECO:0000256" key="8">
    <source>
        <dbReference type="ARBA" id="ARBA00048679"/>
    </source>
</evidence>
<dbReference type="Gene3D" id="1.10.510.10">
    <property type="entry name" value="Transferase(Phosphotransferase) domain 1"/>
    <property type="match status" value="1"/>
</dbReference>
<sequence>MNAPADFAALLDARYRVGPVLARGGMSTVHRGMDTRLDRPVAIKIMDPRMAADPTFRARFEREARSAARIDHPNVVDVHDQGRVRDTLFLVMELVEGGTLREVLRHRGALGVPVAFAVMEPVLAGLAQAHALGMVHRDVKPENVLLGADGAVKVADFGLVTAAAEAGVSHAGMILGTMAYLSPEQVATGQADARSDVYAAGILFSELLTGAPPYTGDNALSVAYRHVNDDVPAPSRIAGDVPPKLDDLILRATSRDPARRPADAAAFRAELVRLRAELGVPRVAVPLPPARPVEEQETEPAPLPAAGPRGTRALTRGELPEEETARLSPVVDDRPDRTRGRHGTAAAARPEALPDHRIARRRSRRTFAIWIAVVLVLGLLVGGAAWWLGSGRWTAVPSVVGLDRAAAERLLADADLAATVTEELHDDVAADVVAGTDPVAQARLLRGAAVTLRVSTGRPVVPAIGPGTSVADAEQAVRAAHLTPATGGGEFSDTVPSGAVVRTDPAAGTALPVNGTVTLVVSKGQAPPPQVRIPFLIGESRDQAVRELRGLGLDVEVTEGLPFTRPNARVVGVSPGAGETVERGTTVTITVL</sequence>
<comment type="catalytic activity">
    <reaction evidence="8">
        <text>L-seryl-[protein] + ATP = O-phospho-L-seryl-[protein] + ADP + H(+)</text>
        <dbReference type="Rhea" id="RHEA:17989"/>
        <dbReference type="Rhea" id="RHEA-COMP:9863"/>
        <dbReference type="Rhea" id="RHEA-COMP:11604"/>
        <dbReference type="ChEBI" id="CHEBI:15378"/>
        <dbReference type="ChEBI" id="CHEBI:29999"/>
        <dbReference type="ChEBI" id="CHEBI:30616"/>
        <dbReference type="ChEBI" id="CHEBI:83421"/>
        <dbReference type="ChEBI" id="CHEBI:456216"/>
        <dbReference type="EC" id="2.7.11.1"/>
    </reaction>
</comment>
<keyword evidence="4" id="KW-0547">Nucleotide-binding</keyword>
<dbReference type="EMBL" id="FNBE01000001">
    <property type="protein sequence ID" value="SDE65334.1"/>
    <property type="molecule type" value="Genomic_DNA"/>
</dbReference>
<feature type="region of interest" description="Disordered" evidence="9">
    <location>
        <begin position="289"/>
        <end position="351"/>
    </location>
</feature>
<keyword evidence="5 13" id="KW-0418">Kinase</keyword>
<comment type="catalytic activity">
    <reaction evidence="7">
        <text>L-threonyl-[protein] + ATP = O-phospho-L-threonyl-[protein] + ADP + H(+)</text>
        <dbReference type="Rhea" id="RHEA:46608"/>
        <dbReference type="Rhea" id="RHEA-COMP:11060"/>
        <dbReference type="Rhea" id="RHEA-COMP:11605"/>
        <dbReference type="ChEBI" id="CHEBI:15378"/>
        <dbReference type="ChEBI" id="CHEBI:30013"/>
        <dbReference type="ChEBI" id="CHEBI:30616"/>
        <dbReference type="ChEBI" id="CHEBI:61977"/>
        <dbReference type="ChEBI" id="CHEBI:456216"/>
        <dbReference type="EC" id="2.7.11.1"/>
    </reaction>
</comment>
<evidence type="ECO:0000256" key="7">
    <source>
        <dbReference type="ARBA" id="ARBA00047899"/>
    </source>
</evidence>
<dbReference type="PROSITE" id="PS50011">
    <property type="entry name" value="PROTEIN_KINASE_DOM"/>
    <property type="match status" value="1"/>
</dbReference>
<dbReference type="PANTHER" id="PTHR43289">
    <property type="entry name" value="MITOGEN-ACTIVATED PROTEIN KINASE KINASE KINASE 20-RELATED"/>
    <property type="match status" value="1"/>
</dbReference>
<gene>
    <name evidence="13" type="ORF">SAMN05216377_101433</name>
</gene>
<evidence type="ECO:0000256" key="2">
    <source>
        <dbReference type="ARBA" id="ARBA00022527"/>
    </source>
</evidence>
<dbReference type="InterPro" id="IPR011009">
    <property type="entry name" value="Kinase-like_dom_sf"/>
</dbReference>
<protein>
    <recommendedName>
        <fullName evidence="1">non-specific serine/threonine protein kinase</fullName>
        <ecNumber evidence="1">2.7.11.1</ecNumber>
    </recommendedName>
</protein>
<dbReference type="PROSITE" id="PS51178">
    <property type="entry name" value="PASTA"/>
    <property type="match status" value="2"/>
</dbReference>
<keyword evidence="6" id="KW-0067">ATP-binding</keyword>
<dbReference type="PANTHER" id="PTHR43289:SF34">
    <property type="entry name" value="SERINE_THREONINE-PROTEIN KINASE YBDM-RELATED"/>
    <property type="match status" value="1"/>
</dbReference>
<keyword evidence="2 13" id="KW-0723">Serine/threonine-protein kinase</keyword>
<dbReference type="FunFam" id="1.10.510.10:FF:000021">
    <property type="entry name" value="Serine/threonine protein kinase"/>
    <property type="match status" value="1"/>
</dbReference>
<keyword evidence="14" id="KW-1185">Reference proteome</keyword>
<feature type="domain" description="PASTA" evidence="12">
    <location>
        <begin position="527"/>
        <end position="592"/>
    </location>
</feature>
<dbReference type="SUPFAM" id="SSF56112">
    <property type="entry name" value="Protein kinase-like (PK-like)"/>
    <property type="match status" value="1"/>
</dbReference>
<dbReference type="PROSITE" id="PS00108">
    <property type="entry name" value="PROTEIN_KINASE_ST"/>
    <property type="match status" value="1"/>
</dbReference>
<evidence type="ECO:0000259" key="11">
    <source>
        <dbReference type="PROSITE" id="PS50011"/>
    </source>
</evidence>
<reference evidence="13 14" key="1">
    <citation type="submission" date="2016-10" db="EMBL/GenBank/DDBJ databases">
        <authorList>
            <person name="de Groot N.N."/>
        </authorList>
    </citation>
    <scope>NUCLEOTIDE SEQUENCE [LARGE SCALE GENOMIC DNA]</scope>
    <source>
        <strain evidence="13 14">CGMCC 4.3143</strain>
    </source>
</reference>
<dbReference type="EC" id="2.7.11.1" evidence="1"/>
<feature type="transmembrane region" description="Helical" evidence="10">
    <location>
        <begin position="367"/>
        <end position="388"/>
    </location>
</feature>
<dbReference type="InterPro" id="IPR005543">
    <property type="entry name" value="PASTA_dom"/>
</dbReference>
<feature type="domain" description="PASTA" evidence="12">
    <location>
        <begin position="457"/>
        <end position="523"/>
    </location>
</feature>
<keyword evidence="10" id="KW-0472">Membrane</keyword>
<dbReference type="Pfam" id="PF00069">
    <property type="entry name" value="Pkinase"/>
    <property type="match status" value="1"/>
</dbReference>
<evidence type="ECO:0000256" key="9">
    <source>
        <dbReference type="SAM" id="MobiDB-lite"/>
    </source>
</evidence>
<dbReference type="Gene3D" id="3.30.10.20">
    <property type="match status" value="3"/>
</dbReference>
<dbReference type="GO" id="GO:0045717">
    <property type="term" value="P:negative regulation of fatty acid biosynthetic process"/>
    <property type="evidence" value="ECO:0007669"/>
    <property type="project" value="UniProtKB-ARBA"/>
</dbReference>
<accession>A0A1G7ENV4</accession>
<evidence type="ECO:0000256" key="10">
    <source>
        <dbReference type="SAM" id="Phobius"/>
    </source>
</evidence>
<feature type="domain" description="Protein kinase" evidence="11">
    <location>
        <begin position="15"/>
        <end position="272"/>
    </location>
</feature>
<proteinExistence type="predicted"/>
<evidence type="ECO:0000313" key="14">
    <source>
        <dbReference type="Proteomes" id="UP000198967"/>
    </source>
</evidence>
<keyword evidence="10" id="KW-0812">Transmembrane</keyword>
<dbReference type="Pfam" id="PF03793">
    <property type="entry name" value="PASTA"/>
    <property type="match status" value="3"/>
</dbReference>
<evidence type="ECO:0000256" key="1">
    <source>
        <dbReference type="ARBA" id="ARBA00012513"/>
    </source>
</evidence>
<evidence type="ECO:0000256" key="3">
    <source>
        <dbReference type="ARBA" id="ARBA00022679"/>
    </source>
</evidence>
<dbReference type="SMART" id="SM00740">
    <property type="entry name" value="PASTA"/>
    <property type="match status" value="3"/>
</dbReference>
<evidence type="ECO:0000256" key="6">
    <source>
        <dbReference type="ARBA" id="ARBA00022840"/>
    </source>
</evidence>
<evidence type="ECO:0000256" key="5">
    <source>
        <dbReference type="ARBA" id="ARBA00022777"/>
    </source>
</evidence>
<dbReference type="Proteomes" id="UP000198967">
    <property type="component" value="Unassembled WGS sequence"/>
</dbReference>
<keyword evidence="10" id="KW-1133">Transmembrane helix</keyword>
<dbReference type="FunFam" id="3.30.200.20:FF:000035">
    <property type="entry name" value="Serine/threonine protein kinase Stk1"/>
    <property type="match status" value="1"/>
</dbReference>
<dbReference type="AlphaFoldDB" id="A0A1G7ENV4"/>
<dbReference type="CDD" id="cd06577">
    <property type="entry name" value="PASTA_pknB"/>
    <property type="match status" value="3"/>
</dbReference>
<dbReference type="GO" id="GO:0005524">
    <property type="term" value="F:ATP binding"/>
    <property type="evidence" value="ECO:0007669"/>
    <property type="project" value="UniProtKB-KW"/>
</dbReference>
<dbReference type="CDD" id="cd14014">
    <property type="entry name" value="STKc_PknB_like"/>
    <property type="match status" value="1"/>
</dbReference>
<dbReference type="InterPro" id="IPR008271">
    <property type="entry name" value="Ser/Thr_kinase_AS"/>
</dbReference>
<organism evidence="13 14">
    <name type="scientific">Pseudonocardia oroxyli</name>
    <dbReference type="NCBI Taxonomy" id="366584"/>
    <lineage>
        <taxon>Bacteria</taxon>
        <taxon>Bacillati</taxon>
        <taxon>Actinomycetota</taxon>
        <taxon>Actinomycetes</taxon>
        <taxon>Pseudonocardiales</taxon>
        <taxon>Pseudonocardiaceae</taxon>
        <taxon>Pseudonocardia</taxon>
    </lineage>
</organism>
<dbReference type="InterPro" id="IPR000719">
    <property type="entry name" value="Prot_kinase_dom"/>
</dbReference>
<evidence type="ECO:0000256" key="4">
    <source>
        <dbReference type="ARBA" id="ARBA00022741"/>
    </source>
</evidence>
<dbReference type="SMART" id="SM00220">
    <property type="entry name" value="S_TKc"/>
    <property type="match status" value="1"/>
</dbReference>
<dbReference type="NCBIfam" id="NF033483">
    <property type="entry name" value="PknB_PASTA_kin"/>
    <property type="match status" value="1"/>
</dbReference>